<comment type="caution">
    <text evidence="2">The sequence shown here is derived from an EMBL/GenBank/DDBJ whole genome shotgun (WGS) entry which is preliminary data.</text>
</comment>
<proteinExistence type="predicted"/>
<feature type="compositionally biased region" description="Basic and acidic residues" evidence="1">
    <location>
        <begin position="201"/>
        <end position="213"/>
    </location>
</feature>
<organism evidence="2 3">
    <name type="scientific">Anthostomella pinea</name>
    <dbReference type="NCBI Taxonomy" id="933095"/>
    <lineage>
        <taxon>Eukaryota</taxon>
        <taxon>Fungi</taxon>
        <taxon>Dikarya</taxon>
        <taxon>Ascomycota</taxon>
        <taxon>Pezizomycotina</taxon>
        <taxon>Sordariomycetes</taxon>
        <taxon>Xylariomycetidae</taxon>
        <taxon>Xylariales</taxon>
        <taxon>Xylariaceae</taxon>
        <taxon>Anthostomella</taxon>
    </lineage>
</organism>
<name>A0AAI8VYM8_9PEZI</name>
<dbReference type="AlphaFoldDB" id="A0AAI8VYM8"/>
<dbReference type="EMBL" id="CAUWAG010000020">
    <property type="protein sequence ID" value="CAJ2513493.1"/>
    <property type="molecule type" value="Genomic_DNA"/>
</dbReference>
<evidence type="ECO:0000313" key="3">
    <source>
        <dbReference type="Proteomes" id="UP001295740"/>
    </source>
</evidence>
<protein>
    <submittedName>
        <fullName evidence="2">Uu.00g016120.m01.CDS01</fullName>
    </submittedName>
</protein>
<accession>A0AAI8VYM8</accession>
<evidence type="ECO:0000313" key="2">
    <source>
        <dbReference type="EMBL" id="CAJ2513493.1"/>
    </source>
</evidence>
<feature type="region of interest" description="Disordered" evidence="1">
    <location>
        <begin position="192"/>
        <end position="237"/>
    </location>
</feature>
<feature type="compositionally biased region" description="Acidic residues" evidence="1">
    <location>
        <begin position="214"/>
        <end position="226"/>
    </location>
</feature>
<gene>
    <name evidence="2" type="ORF">KHLLAP_LOCUS13961</name>
</gene>
<sequence>MGRSSKALRAKKRIIAAGEDNSAGPSAALLAPGRQPHTLAGANLSEFKYEFPGFYFGPGQSSLLVLSKSAELYPSPLRTQTQTIGTNQDLFDNSKNEELRGLLATMGVRFMYQATPHLLSLLSAIFRFASQQREHYDVNNETDAMKNAFYARVVAAGSADTGPQSKVPPNMGQLEAVSVRKLTDLYVDKRKSFQKRQMRKGTSEQDEGKGNDRNDDENDDEDEVQIEDNNKDKAAGDKYTKKQTVLLKYIDQWIDWVEVQKDLLRFLDAHEKA</sequence>
<evidence type="ECO:0000256" key="1">
    <source>
        <dbReference type="SAM" id="MobiDB-lite"/>
    </source>
</evidence>
<dbReference type="Proteomes" id="UP001295740">
    <property type="component" value="Unassembled WGS sequence"/>
</dbReference>
<keyword evidence="3" id="KW-1185">Reference proteome</keyword>
<reference evidence="2" key="1">
    <citation type="submission" date="2023-10" db="EMBL/GenBank/DDBJ databases">
        <authorList>
            <person name="Hackl T."/>
        </authorList>
    </citation>
    <scope>NUCLEOTIDE SEQUENCE</scope>
</reference>
<feature type="compositionally biased region" description="Basic and acidic residues" evidence="1">
    <location>
        <begin position="228"/>
        <end position="237"/>
    </location>
</feature>